<evidence type="ECO:0000313" key="5">
    <source>
        <dbReference type="Proteomes" id="UP001610706"/>
    </source>
</evidence>
<accession>A0ABW7P1R4</accession>
<dbReference type="RefSeq" id="WP_346350477.1">
    <property type="nucleotide sequence ID" value="NZ_CP166302.1"/>
</dbReference>
<evidence type="ECO:0000256" key="1">
    <source>
        <dbReference type="ARBA" id="ARBA00004418"/>
    </source>
</evidence>
<evidence type="ECO:0000256" key="3">
    <source>
        <dbReference type="ARBA" id="ARBA00022729"/>
    </source>
</evidence>
<dbReference type="Proteomes" id="UP001610706">
    <property type="component" value="Unassembled WGS sequence"/>
</dbReference>
<sequence>MERRQFLAGLAGLALLPLAGCRFTGPLRVGIHTWIGYETLYLAQNLRWLPAGAELISGTSATDSLAGLRNGELDAACLTLDEVLVARSLGLPLQIALVFNVSAGADMLVARPGIHSLQQLEGKRLGVESTALGALMLNRVLNKAGLPRAAVQTVELPPAGQLAAWQQHKVDAIITYEPTASRLLELGGVNLFNSRELPDTIFDVLAVRTDSLMFKPVKALIAAHFHALEHIRSNRQDALYRIAARQQISPQQVKQALAGVMLPGLAANHRYLDHGASRLALAGQQLHEIMLNNGLLAQPDVQEKLLSSRWLPEVLA</sequence>
<name>A0ABW7P1R4_9GAMM</name>
<evidence type="ECO:0000313" key="4">
    <source>
        <dbReference type="EMBL" id="MFH7565209.1"/>
    </source>
</evidence>
<organism evidence="4 5">
    <name type="scientific">Oceanimonas smirnovii</name>
    <dbReference type="NCBI Taxonomy" id="264574"/>
    <lineage>
        <taxon>Bacteria</taxon>
        <taxon>Pseudomonadati</taxon>
        <taxon>Pseudomonadota</taxon>
        <taxon>Gammaproteobacteria</taxon>
        <taxon>Aeromonadales</taxon>
        <taxon>Aeromonadaceae</taxon>
        <taxon>Oceanimonas</taxon>
    </lineage>
</organism>
<dbReference type="SUPFAM" id="SSF53850">
    <property type="entry name" value="Periplasmic binding protein-like II"/>
    <property type="match status" value="1"/>
</dbReference>
<dbReference type="PANTHER" id="PTHR30024">
    <property type="entry name" value="ALIPHATIC SULFONATES-BINDING PROTEIN-RELATED"/>
    <property type="match status" value="1"/>
</dbReference>
<dbReference type="Gene3D" id="3.40.190.10">
    <property type="entry name" value="Periplasmic binding protein-like II"/>
    <property type="match status" value="2"/>
</dbReference>
<keyword evidence="5" id="KW-1185">Reference proteome</keyword>
<proteinExistence type="inferred from homology"/>
<keyword evidence="3" id="KW-0732">Signal</keyword>
<protein>
    <submittedName>
        <fullName evidence="4">ABC transporter substrate-binding protein</fullName>
    </submittedName>
</protein>
<dbReference type="EMBL" id="JBGFTR010000010">
    <property type="protein sequence ID" value="MFH7565209.1"/>
    <property type="molecule type" value="Genomic_DNA"/>
</dbReference>
<reference evidence="4 5" key="1">
    <citation type="submission" date="2024-08" db="EMBL/GenBank/DDBJ databases">
        <title>Oceanimonas smirnovii Genome sequencing and assembly.</title>
        <authorList>
            <person name="Tang B."/>
        </authorList>
    </citation>
    <scope>NUCLEOTIDE SEQUENCE [LARGE SCALE GENOMIC DNA]</scope>
    <source>
        <strain evidence="4 5">OS2020-119</strain>
    </source>
</reference>
<gene>
    <name evidence="4" type="ORF">AB9R89_07715</name>
</gene>
<comment type="subcellular location">
    <subcellularLocation>
        <location evidence="1">Periplasm</location>
    </subcellularLocation>
</comment>
<comment type="caution">
    <text evidence="4">The sequence shown here is derived from an EMBL/GenBank/DDBJ whole genome shotgun (WGS) entry which is preliminary data.</text>
</comment>
<comment type="similarity">
    <text evidence="2">Belongs to the bacterial solute-binding protein SsuA/TauA family.</text>
</comment>
<dbReference type="Pfam" id="PF13379">
    <property type="entry name" value="NMT1_2"/>
    <property type="match status" value="1"/>
</dbReference>
<evidence type="ECO:0000256" key="2">
    <source>
        <dbReference type="ARBA" id="ARBA00010742"/>
    </source>
</evidence>
<dbReference type="PANTHER" id="PTHR30024:SF47">
    <property type="entry name" value="TAURINE-BINDING PERIPLASMIC PROTEIN"/>
    <property type="match status" value="1"/>
</dbReference>